<dbReference type="InterPro" id="IPR042100">
    <property type="entry name" value="Bug_dom1"/>
</dbReference>
<evidence type="ECO:0000313" key="4">
    <source>
        <dbReference type="Proteomes" id="UP001596084"/>
    </source>
</evidence>
<evidence type="ECO:0000313" key="3">
    <source>
        <dbReference type="EMBL" id="MFC5523557.1"/>
    </source>
</evidence>
<accession>A0ABW0QIW1</accession>
<dbReference type="Pfam" id="PF03401">
    <property type="entry name" value="TctC"/>
    <property type="match status" value="1"/>
</dbReference>
<protein>
    <submittedName>
        <fullName evidence="3">Bug family tripartite tricarboxylate transporter substrate binding protein</fullName>
    </submittedName>
</protein>
<dbReference type="CDD" id="cd13578">
    <property type="entry name" value="PBP2_Bug27"/>
    <property type="match status" value="1"/>
</dbReference>
<comment type="caution">
    <text evidence="3">The sequence shown here is derived from an EMBL/GenBank/DDBJ whole genome shotgun (WGS) entry which is preliminary data.</text>
</comment>
<comment type="similarity">
    <text evidence="1">Belongs to the UPF0065 (bug) family.</text>
</comment>
<proteinExistence type="inferred from homology"/>
<dbReference type="PANTHER" id="PTHR42928:SF5">
    <property type="entry name" value="BLR1237 PROTEIN"/>
    <property type="match status" value="1"/>
</dbReference>
<keyword evidence="4" id="KW-1185">Reference proteome</keyword>
<dbReference type="SUPFAM" id="SSF53850">
    <property type="entry name" value="Periplasmic binding protein-like II"/>
    <property type="match status" value="1"/>
</dbReference>
<dbReference type="EMBL" id="JBHSMX010000065">
    <property type="protein sequence ID" value="MFC5523557.1"/>
    <property type="molecule type" value="Genomic_DNA"/>
</dbReference>
<evidence type="ECO:0000256" key="2">
    <source>
        <dbReference type="SAM" id="SignalP"/>
    </source>
</evidence>
<dbReference type="Proteomes" id="UP001596084">
    <property type="component" value="Unassembled WGS sequence"/>
</dbReference>
<reference evidence="4" key="1">
    <citation type="journal article" date="2019" name="Int. J. Syst. Evol. Microbiol.">
        <title>The Global Catalogue of Microorganisms (GCM) 10K type strain sequencing project: providing services to taxonomists for standard genome sequencing and annotation.</title>
        <authorList>
            <consortium name="The Broad Institute Genomics Platform"/>
            <consortium name="The Broad Institute Genome Sequencing Center for Infectious Disease"/>
            <person name="Wu L."/>
            <person name="Ma J."/>
        </authorList>
    </citation>
    <scope>NUCLEOTIDE SEQUENCE [LARGE SCALE GENOMIC DNA]</scope>
    <source>
        <strain evidence="4">CGMCC 4.7277</strain>
    </source>
</reference>
<dbReference type="Gene3D" id="3.40.190.10">
    <property type="entry name" value="Periplasmic binding protein-like II"/>
    <property type="match status" value="1"/>
</dbReference>
<feature type="chain" id="PRO_5045220766" evidence="2">
    <location>
        <begin position="25"/>
        <end position="324"/>
    </location>
</feature>
<gene>
    <name evidence="3" type="ORF">ACFPP7_21955</name>
</gene>
<keyword evidence="2" id="KW-0732">Signal</keyword>
<evidence type="ECO:0000256" key="1">
    <source>
        <dbReference type="ARBA" id="ARBA00006987"/>
    </source>
</evidence>
<feature type="signal peptide" evidence="2">
    <location>
        <begin position="1"/>
        <end position="24"/>
    </location>
</feature>
<dbReference type="PANTHER" id="PTHR42928">
    <property type="entry name" value="TRICARBOXYLATE-BINDING PROTEIN"/>
    <property type="match status" value="1"/>
</dbReference>
<dbReference type="Gene3D" id="3.40.190.150">
    <property type="entry name" value="Bordetella uptake gene, domain 1"/>
    <property type="match status" value="1"/>
</dbReference>
<dbReference type="InterPro" id="IPR005064">
    <property type="entry name" value="BUG"/>
</dbReference>
<sequence length="324" mass="34161">MQSIPTLIRQSLALLAFAATAASAQNYPTKPIEWVVPYPAGGGSDVVARTLTEAMGRAVGQPIIINNKPGAATNIGADYVAHAKADGYTVLTGDTATLAANPALYTKLNYSAEKDFAPIGLLARFPMILVVNPSVPAKNLHEFLAWAKAAKGGLNYATPGAGSPHHLATELFRGTTGLNLVHVPYRGAAPAVQDVVSGQVPFMFVDTASGMPFLNAGRLRPIGIASPQRVKNFEAIPTLNEQGLKNFEAYAWQGLVAPAGTPPDVIAKLNKTLVEALNSTAVKARFQVLGLEPTPSTPAQMATYAKAEREKWAQVIRASGIKLD</sequence>
<dbReference type="RefSeq" id="WP_068832630.1">
    <property type="nucleotide sequence ID" value="NZ_JBHSMX010000065.1"/>
</dbReference>
<name>A0ABW0QIW1_9BURK</name>
<organism evidence="3 4">
    <name type="scientific">Polaromonas jejuensis</name>
    <dbReference type="NCBI Taxonomy" id="457502"/>
    <lineage>
        <taxon>Bacteria</taxon>
        <taxon>Pseudomonadati</taxon>
        <taxon>Pseudomonadota</taxon>
        <taxon>Betaproteobacteria</taxon>
        <taxon>Burkholderiales</taxon>
        <taxon>Comamonadaceae</taxon>
        <taxon>Polaromonas</taxon>
    </lineage>
</organism>
<dbReference type="PIRSF" id="PIRSF017082">
    <property type="entry name" value="YflP"/>
    <property type="match status" value="1"/>
</dbReference>